<gene>
    <name evidence="3" type="ORF">FTX54_014315</name>
</gene>
<keyword evidence="4" id="KW-1185">Reference proteome</keyword>
<feature type="transmembrane region" description="Helical" evidence="1">
    <location>
        <begin position="43"/>
        <end position="62"/>
    </location>
</feature>
<dbReference type="InterPro" id="IPR058653">
    <property type="entry name" value="NfeD2_TM"/>
</dbReference>
<proteinExistence type="predicted"/>
<dbReference type="EMBL" id="CP144914">
    <property type="protein sequence ID" value="WWD79556.1"/>
    <property type="molecule type" value="Genomic_DNA"/>
</dbReference>
<keyword evidence="1" id="KW-0812">Transmembrane</keyword>
<organism evidence="3 4">
    <name type="scientific">Alkalicoccus halolimnae</name>
    <dbReference type="NCBI Taxonomy" id="1667239"/>
    <lineage>
        <taxon>Bacteria</taxon>
        <taxon>Bacillati</taxon>
        <taxon>Bacillota</taxon>
        <taxon>Bacilli</taxon>
        <taxon>Bacillales</taxon>
        <taxon>Bacillaceae</taxon>
        <taxon>Alkalicoccus</taxon>
    </lineage>
</organism>
<name>A0A5C7F4V2_9BACI</name>
<dbReference type="RefSeq" id="WP_147803780.1">
    <property type="nucleotide sequence ID" value="NZ_CP144914.1"/>
</dbReference>
<dbReference type="Proteomes" id="UP000321816">
    <property type="component" value="Chromosome"/>
</dbReference>
<evidence type="ECO:0000313" key="3">
    <source>
        <dbReference type="EMBL" id="WWD79556.1"/>
    </source>
</evidence>
<accession>A0A5C7F4V2</accession>
<feature type="transmembrane region" description="Helical" evidence="1">
    <location>
        <begin position="74"/>
        <end position="95"/>
    </location>
</feature>
<protein>
    <recommendedName>
        <fullName evidence="2">Membrane protein NfeD2 N-terminal transmembrane domain-containing protein</fullName>
    </recommendedName>
</protein>
<keyword evidence="1" id="KW-1133">Transmembrane helix</keyword>
<reference evidence="3 4" key="1">
    <citation type="submission" date="2024-01" db="EMBL/GenBank/DDBJ databases">
        <title>Complete Genome Sequence of Alkalicoccus halolimnae BZ-SZ-XJ29T, a Moderately Halophilic Bacterium Isolated from a Salt Lake.</title>
        <authorList>
            <person name="Zhao B."/>
        </authorList>
    </citation>
    <scope>NUCLEOTIDE SEQUENCE [LARGE SCALE GENOMIC DNA]</scope>
    <source>
        <strain evidence="3 4">BZ-SZ-XJ29</strain>
    </source>
</reference>
<dbReference type="AlphaFoldDB" id="A0A5C7F4V2"/>
<keyword evidence="1" id="KW-0472">Membrane</keyword>
<dbReference type="OrthoDB" id="1683445at2"/>
<sequence>MELFGFPMTTVYLILLFAGVSLAFLYVFIGEMLEGLLDFAGDAVNSVTFIGFITLVGGIGFAGEVMGIGTSVSLFLITLAAAAIISGLINLFIIIPMKKQRRKKTTS</sequence>
<evidence type="ECO:0000259" key="2">
    <source>
        <dbReference type="Pfam" id="PF25842"/>
    </source>
</evidence>
<feature type="domain" description="Membrane protein NfeD2 N-terminal transmembrane" evidence="2">
    <location>
        <begin position="1"/>
        <end position="100"/>
    </location>
</feature>
<evidence type="ECO:0000256" key="1">
    <source>
        <dbReference type="SAM" id="Phobius"/>
    </source>
</evidence>
<dbReference type="KEGG" id="ahal:FTX54_014315"/>
<dbReference type="Pfam" id="PF25842">
    <property type="entry name" value="NfeD_TM"/>
    <property type="match status" value="1"/>
</dbReference>
<feature type="transmembrane region" description="Helical" evidence="1">
    <location>
        <begin position="12"/>
        <end position="31"/>
    </location>
</feature>
<evidence type="ECO:0000313" key="4">
    <source>
        <dbReference type="Proteomes" id="UP000321816"/>
    </source>
</evidence>